<sequence length="77" mass="8855">MSRDKKLNGPCAIEICKRKSLAWKAVTAFVLSKGANNRALPSYIMGDDTICLDCYNAIITNVFFEFQQHALEWQRHY</sequence>
<feature type="non-terminal residue" evidence="1">
    <location>
        <position position="77"/>
    </location>
</feature>
<evidence type="ECO:0000313" key="2">
    <source>
        <dbReference type="Proteomes" id="UP000789366"/>
    </source>
</evidence>
<comment type="caution">
    <text evidence="1">The sequence shown here is derived from an EMBL/GenBank/DDBJ whole genome shotgun (WGS) entry which is preliminary data.</text>
</comment>
<dbReference type="Proteomes" id="UP000789366">
    <property type="component" value="Unassembled WGS sequence"/>
</dbReference>
<dbReference type="EMBL" id="CAJVPW010013158">
    <property type="protein sequence ID" value="CAG8642318.1"/>
    <property type="molecule type" value="Genomic_DNA"/>
</dbReference>
<feature type="non-terminal residue" evidence="1">
    <location>
        <position position="1"/>
    </location>
</feature>
<evidence type="ECO:0000313" key="1">
    <source>
        <dbReference type="EMBL" id="CAG8642318.1"/>
    </source>
</evidence>
<proteinExistence type="predicted"/>
<protein>
    <submittedName>
        <fullName evidence="1">329_t:CDS:1</fullName>
    </submittedName>
</protein>
<keyword evidence="2" id="KW-1185">Reference proteome</keyword>
<organism evidence="1 2">
    <name type="scientific">Cetraspora pellucida</name>
    <dbReference type="NCBI Taxonomy" id="1433469"/>
    <lineage>
        <taxon>Eukaryota</taxon>
        <taxon>Fungi</taxon>
        <taxon>Fungi incertae sedis</taxon>
        <taxon>Mucoromycota</taxon>
        <taxon>Glomeromycotina</taxon>
        <taxon>Glomeromycetes</taxon>
        <taxon>Diversisporales</taxon>
        <taxon>Gigasporaceae</taxon>
        <taxon>Cetraspora</taxon>
    </lineage>
</organism>
<name>A0ACA9NCT3_9GLOM</name>
<gene>
    <name evidence="1" type="ORF">SPELUC_LOCUS8614</name>
</gene>
<reference evidence="1" key="1">
    <citation type="submission" date="2021-06" db="EMBL/GenBank/DDBJ databases">
        <authorList>
            <person name="Kallberg Y."/>
            <person name="Tangrot J."/>
            <person name="Rosling A."/>
        </authorList>
    </citation>
    <scope>NUCLEOTIDE SEQUENCE</scope>
    <source>
        <strain evidence="1">28 12/20/2015</strain>
    </source>
</reference>
<accession>A0ACA9NCT3</accession>